<feature type="domain" description="ABC transmembrane type-2" evidence="7">
    <location>
        <begin position="35"/>
        <end position="264"/>
    </location>
</feature>
<evidence type="ECO:0000256" key="5">
    <source>
        <dbReference type="ARBA" id="ARBA00023251"/>
    </source>
</evidence>
<dbReference type="RefSeq" id="WP_053789388.1">
    <property type="nucleotide sequence ID" value="NZ_CP165727.1"/>
</dbReference>
<gene>
    <name evidence="8" type="ORF">AB5J51_19775</name>
</gene>
<feature type="transmembrane region" description="Helical" evidence="6">
    <location>
        <begin position="239"/>
        <end position="257"/>
    </location>
</feature>
<dbReference type="InterPro" id="IPR047817">
    <property type="entry name" value="ABC2_TM_bact-type"/>
</dbReference>
<dbReference type="PROSITE" id="PS51012">
    <property type="entry name" value="ABC_TM2"/>
    <property type="match status" value="1"/>
</dbReference>
<keyword evidence="5" id="KW-0046">Antibiotic resistance</keyword>
<dbReference type="Pfam" id="PF01061">
    <property type="entry name" value="ABC2_membrane"/>
    <property type="match status" value="1"/>
</dbReference>
<evidence type="ECO:0000259" key="7">
    <source>
        <dbReference type="PROSITE" id="PS51012"/>
    </source>
</evidence>
<evidence type="ECO:0000256" key="6">
    <source>
        <dbReference type="RuleBase" id="RU361157"/>
    </source>
</evidence>
<dbReference type="GO" id="GO:0043190">
    <property type="term" value="C:ATP-binding cassette (ABC) transporter complex"/>
    <property type="evidence" value="ECO:0007669"/>
    <property type="project" value="InterPro"/>
</dbReference>
<feature type="transmembrane region" description="Helical" evidence="6">
    <location>
        <begin position="68"/>
        <end position="95"/>
    </location>
</feature>
<evidence type="ECO:0000256" key="3">
    <source>
        <dbReference type="ARBA" id="ARBA00022989"/>
    </source>
</evidence>
<evidence type="ECO:0000256" key="4">
    <source>
        <dbReference type="ARBA" id="ARBA00023136"/>
    </source>
</evidence>
<keyword evidence="6" id="KW-0813">Transport</keyword>
<protein>
    <recommendedName>
        <fullName evidence="6">Transport permease protein</fullName>
    </recommendedName>
</protein>
<feature type="transmembrane region" description="Helical" evidence="6">
    <location>
        <begin position="33"/>
        <end position="56"/>
    </location>
</feature>
<dbReference type="InterPro" id="IPR013525">
    <property type="entry name" value="ABC2_TM"/>
</dbReference>
<feature type="transmembrane region" description="Helical" evidence="6">
    <location>
        <begin position="186"/>
        <end position="203"/>
    </location>
</feature>
<dbReference type="GO" id="GO:0046677">
    <property type="term" value="P:response to antibiotic"/>
    <property type="evidence" value="ECO:0007669"/>
    <property type="project" value="UniProtKB-KW"/>
</dbReference>
<accession>A0AB39Y4V7</accession>
<feature type="transmembrane region" description="Helical" evidence="6">
    <location>
        <begin position="152"/>
        <end position="174"/>
    </location>
</feature>
<feature type="transmembrane region" description="Helical" evidence="6">
    <location>
        <begin position="116"/>
        <end position="140"/>
    </location>
</feature>
<keyword evidence="6" id="KW-1003">Cell membrane</keyword>
<keyword evidence="3 6" id="KW-1133">Transmembrane helix</keyword>
<comment type="subcellular location">
    <subcellularLocation>
        <location evidence="6">Cell membrane</location>
        <topology evidence="6">Multi-pass membrane protein</topology>
    </subcellularLocation>
    <subcellularLocation>
        <location evidence="1">Membrane</location>
        <topology evidence="1">Multi-pass membrane protein</topology>
    </subcellularLocation>
</comment>
<organism evidence="8">
    <name type="scientific">Streptomyces sp. R33</name>
    <dbReference type="NCBI Taxonomy" id="3238629"/>
    <lineage>
        <taxon>Bacteria</taxon>
        <taxon>Bacillati</taxon>
        <taxon>Actinomycetota</taxon>
        <taxon>Actinomycetes</taxon>
        <taxon>Kitasatosporales</taxon>
        <taxon>Streptomycetaceae</taxon>
        <taxon>Streptomyces</taxon>
    </lineage>
</organism>
<name>A0AB39Y4V7_9ACTN</name>
<dbReference type="PANTHER" id="PTHR43229:SF2">
    <property type="entry name" value="NODULATION PROTEIN J"/>
    <property type="match status" value="1"/>
</dbReference>
<evidence type="ECO:0000256" key="2">
    <source>
        <dbReference type="ARBA" id="ARBA00022692"/>
    </source>
</evidence>
<dbReference type="InterPro" id="IPR000412">
    <property type="entry name" value="ABC_2_transport"/>
</dbReference>
<evidence type="ECO:0000313" key="8">
    <source>
        <dbReference type="EMBL" id="XDV65027.1"/>
    </source>
</evidence>
<keyword evidence="2 6" id="KW-0812">Transmembrane</keyword>
<keyword evidence="4 6" id="KW-0472">Membrane</keyword>
<sequence length="266" mass="27925">MSTFTAPVPAATPAPLRDAATMLRRNLRHALRYPGLSLGTMAVPVIFLLLFVYVLGRPLAAGIGTGAAYINYLVPGILLMTVTAASTSTAVSVCTDLTEGIVARFRTMAISRPSILVGRVISSVLQTLVSVGLVIGIALLMGFRPSAGLTEWIAALGLITLLTFAVTWLAVALGTVSKTPEGASNIVLPLAFLPFIGSAFVPTDSMPTVVRVFAEHQPFTPIIETVRGLLMGTPIGDNGIVAVAWCLGLTVAGYFWATRVFNRQAG</sequence>
<dbReference type="InterPro" id="IPR051784">
    <property type="entry name" value="Nod_factor_ABC_transporter"/>
</dbReference>
<dbReference type="AlphaFoldDB" id="A0AB39Y4V7"/>
<dbReference type="GO" id="GO:0140359">
    <property type="term" value="F:ABC-type transporter activity"/>
    <property type="evidence" value="ECO:0007669"/>
    <property type="project" value="InterPro"/>
</dbReference>
<reference evidence="8" key="1">
    <citation type="submission" date="2024-08" db="EMBL/GenBank/DDBJ databases">
        <authorList>
            <person name="Yu S.T."/>
        </authorList>
    </citation>
    <scope>NUCLEOTIDE SEQUENCE</scope>
    <source>
        <strain evidence="8">R33</strain>
    </source>
</reference>
<comment type="similarity">
    <text evidence="6">Belongs to the ABC-2 integral membrane protein family.</text>
</comment>
<dbReference type="PIRSF" id="PIRSF006648">
    <property type="entry name" value="DrrB"/>
    <property type="match status" value="1"/>
</dbReference>
<dbReference type="PANTHER" id="PTHR43229">
    <property type="entry name" value="NODULATION PROTEIN J"/>
    <property type="match status" value="1"/>
</dbReference>
<proteinExistence type="inferred from homology"/>
<evidence type="ECO:0000256" key="1">
    <source>
        <dbReference type="ARBA" id="ARBA00004141"/>
    </source>
</evidence>
<dbReference type="EMBL" id="CP165727">
    <property type="protein sequence ID" value="XDV65027.1"/>
    <property type="molecule type" value="Genomic_DNA"/>
</dbReference>